<evidence type="ECO:0000313" key="14">
    <source>
        <dbReference type="EMBL" id="KAK3708507.1"/>
    </source>
</evidence>
<sequence length="633" mass="71356">MLEPVQYGAGVEPRKYHQFSVRDQSGLLVYRVDHGPTVELKFSHDVQLTILLDHGRSDMPTLYDTKSAQVDNSLSVVSTNNVSHVVQSNRNQHRRTRRKSNRIQMKRALSEERAESKKKGLEQQDDCTGLKSTGAVNVNSSEKAGVQTAEQKSVSEPQSEEICENIEDGIVDEENTNTLRKCQYCQQEFPTLRLFYDHRRSEGNAGTHQCGICGKMELFEANLIVHMQRHEKVNLEDESKLLGESATASGPEAGSKAKRGRKEKMKCTICGLIVSSVDSLKIHTMLHTGESPYRCCVCGEKFSSLSSRQHHMDTHVTVDRFRCMQCNLRFPSRSELAKHQLNHQFRCNLCGQVFPNKTSRTCHFRVAHPRDILRCSQCPALFSCAQALERHKQYHARGQRQQCPTCGLVVSKLKEHMLLHSSKPETRMFVCDQCPMSYLRKANLERHMRTHTGEKPYACSHCSKRFRSNGMLRKHLLTHTQERPFQCEVCGKRCALRSNLAVHMRVHSSQRLFSCTICNQSFNHKNSLQGHMRSKHPKLPSEVPLPETLGISVDRLSSGQVCSLPAPSVQGQLGSESSIHAMPSAVSPQLTDVRPDYTQLMQLGYSSTGADDLMDTGHMVVSQKGLSLNFLAS</sequence>
<feature type="compositionally biased region" description="Polar residues" evidence="12">
    <location>
        <begin position="130"/>
        <end position="157"/>
    </location>
</feature>
<dbReference type="Pfam" id="PF12874">
    <property type="entry name" value="zf-met"/>
    <property type="match status" value="1"/>
</dbReference>
<comment type="subcellular location">
    <subcellularLocation>
        <location evidence="1">Nucleus</location>
    </subcellularLocation>
</comment>
<keyword evidence="15" id="KW-1185">Reference proteome</keyword>
<proteinExistence type="inferred from homology"/>
<evidence type="ECO:0000256" key="8">
    <source>
        <dbReference type="ARBA" id="ARBA00023125"/>
    </source>
</evidence>
<accession>A0AAE1CLB8</accession>
<feature type="domain" description="C2H2-type" evidence="13">
    <location>
        <begin position="429"/>
        <end position="456"/>
    </location>
</feature>
<keyword evidence="6" id="KW-0862">Zinc</keyword>
<evidence type="ECO:0000256" key="10">
    <source>
        <dbReference type="ARBA" id="ARBA00023242"/>
    </source>
</evidence>
<dbReference type="FunFam" id="3.30.160.60:FF:001480">
    <property type="entry name" value="Si:cabz01071911.3"/>
    <property type="match status" value="1"/>
</dbReference>
<dbReference type="Proteomes" id="UP001283361">
    <property type="component" value="Unassembled WGS sequence"/>
</dbReference>
<evidence type="ECO:0000256" key="3">
    <source>
        <dbReference type="ARBA" id="ARBA00022723"/>
    </source>
</evidence>
<evidence type="ECO:0000256" key="2">
    <source>
        <dbReference type="ARBA" id="ARBA00006991"/>
    </source>
</evidence>
<organism evidence="14 15">
    <name type="scientific">Elysia crispata</name>
    <name type="common">lettuce slug</name>
    <dbReference type="NCBI Taxonomy" id="231223"/>
    <lineage>
        <taxon>Eukaryota</taxon>
        <taxon>Metazoa</taxon>
        <taxon>Spiralia</taxon>
        <taxon>Lophotrochozoa</taxon>
        <taxon>Mollusca</taxon>
        <taxon>Gastropoda</taxon>
        <taxon>Heterobranchia</taxon>
        <taxon>Euthyneura</taxon>
        <taxon>Panpulmonata</taxon>
        <taxon>Sacoglossa</taxon>
        <taxon>Placobranchoidea</taxon>
        <taxon>Plakobranchidae</taxon>
        <taxon>Elysia</taxon>
    </lineage>
</organism>
<dbReference type="InterPro" id="IPR013087">
    <property type="entry name" value="Znf_C2H2_type"/>
</dbReference>
<evidence type="ECO:0000256" key="4">
    <source>
        <dbReference type="ARBA" id="ARBA00022737"/>
    </source>
</evidence>
<dbReference type="PANTHER" id="PTHR24379:SF121">
    <property type="entry name" value="C2H2-TYPE DOMAIN-CONTAINING PROTEIN"/>
    <property type="match status" value="1"/>
</dbReference>
<evidence type="ECO:0000256" key="1">
    <source>
        <dbReference type="ARBA" id="ARBA00004123"/>
    </source>
</evidence>
<feature type="domain" description="C2H2-type" evidence="13">
    <location>
        <begin position="345"/>
        <end position="368"/>
    </location>
</feature>
<keyword evidence="10" id="KW-0539">Nucleus</keyword>
<name>A0AAE1CLB8_9GAST</name>
<dbReference type="SMART" id="SM00355">
    <property type="entry name" value="ZnF_C2H2"/>
    <property type="match status" value="12"/>
</dbReference>
<dbReference type="GO" id="GO:0008270">
    <property type="term" value="F:zinc ion binding"/>
    <property type="evidence" value="ECO:0007669"/>
    <property type="project" value="UniProtKB-KW"/>
</dbReference>
<keyword evidence="8" id="KW-0238">DNA-binding</keyword>
<comment type="similarity">
    <text evidence="2">Belongs to the krueppel C2H2-type zinc-finger protein family.</text>
</comment>
<dbReference type="GO" id="GO:0005634">
    <property type="term" value="C:nucleus"/>
    <property type="evidence" value="ECO:0007669"/>
    <property type="project" value="UniProtKB-SubCell"/>
</dbReference>
<evidence type="ECO:0000256" key="6">
    <source>
        <dbReference type="ARBA" id="ARBA00022833"/>
    </source>
</evidence>
<dbReference type="PROSITE" id="PS00028">
    <property type="entry name" value="ZINC_FINGER_C2H2_1"/>
    <property type="match status" value="9"/>
</dbReference>
<evidence type="ECO:0000313" key="15">
    <source>
        <dbReference type="Proteomes" id="UP001283361"/>
    </source>
</evidence>
<keyword evidence="5 11" id="KW-0863">Zinc-finger</keyword>
<dbReference type="EMBL" id="JAWDGP010007692">
    <property type="protein sequence ID" value="KAK3708507.1"/>
    <property type="molecule type" value="Genomic_DNA"/>
</dbReference>
<dbReference type="SUPFAM" id="SSF57667">
    <property type="entry name" value="beta-beta-alpha zinc fingers"/>
    <property type="match status" value="6"/>
</dbReference>
<dbReference type="FunFam" id="3.30.160.60:FF:001485">
    <property type="entry name" value="Krueppel-related zinc finger protein"/>
    <property type="match status" value="1"/>
</dbReference>
<feature type="domain" description="C2H2-type" evidence="13">
    <location>
        <begin position="321"/>
        <end position="343"/>
    </location>
</feature>
<feature type="compositionally biased region" description="Basic and acidic residues" evidence="12">
    <location>
        <begin position="108"/>
        <end position="122"/>
    </location>
</feature>
<reference evidence="14" key="1">
    <citation type="journal article" date="2023" name="G3 (Bethesda)">
        <title>A reference genome for the long-term kleptoplast-retaining sea slug Elysia crispata morphotype clarki.</title>
        <authorList>
            <person name="Eastman K.E."/>
            <person name="Pendleton A.L."/>
            <person name="Shaikh M.A."/>
            <person name="Suttiyut T."/>
            <person name="Ogas R."/>
            <person name="Tomko P."/>
            <person name="Gavelis G."/>
            <person name="Widhalm J.R."/>
            <person name="Wisecaver J.H."/>
        </authorList>
    </citation>
    <scope>NUCLEOTIDE SEQUENCE</scope>
    <source>
        <strain evidence="14">ECLA1</strain>
    </source>
</reference>
<evidence type="ECO:0000256" key="7">
    <source>
        <dbReference type="ARBA" id="ARBA00023015"/>
    </source>
</evidence>
<feature type="compositionally biased region" description="Basic residues" evidence="12">
    <location>
        <begin position="91"/>
        <end position="105"/>
    </location>
</feature>
<evidence type="ECO:0000256" key="9">
    <source>
        <dbReference type="ARBA" id="ARBA00023163"/>
    </source>
</evidence>
<dbReference type="FunFam" id="3.30.160.60:FF:001370">
    <property type="entry name" value="Zinc finger protein"/>
    <property type="match status" value="1"/>
</dbReference>
<dbReference type="PANTHER" id="PTHR24379">
    <property type="entry name" value="KRAB AND ZINC FINGER DOMAIN-CONTAINING"/>
    <property type="match status" value="1"/>
</dbReference>
<evidence type="ECO:0000256" key="11">
    <source>
        <dbReference type="PROSITE-ProRule" id="PRU00042"/>
    </source>
</evidence>
<feature type="domain" description="C2H2-type" evidence="13">
    <location>
        <begin position="513"/>
        <end position="536"/>
    </location>
</feature>
<dbReference type="Gene3D" id="3.30.160.60">
    <property type="entry name" value="Classic Zinc Finger"/>
    <property type="match status" value="9"/>
</dbReference>
<dbReference type="GO" id="GO:0003690">
    <property type="term" value="F:double-stranded DNA binding"/>
    <property type="evidence" value="ECO:0007669"/>
    <property type="project" value="UniProtKB-ARBA"/>
</dbReference>
<keyword evidence="3" id="KW-0479">Metal-binding</keyword>
<keyword evidence="4" id="KW-0677">Repeat</keyword>
<dbReference type="Pfam" id="PF00096">
    <property type="entry name" value="zf-C2H2"/>
    <property type="match status" value="5"/>
</dbReference>
<feature type="domain" description="C2H2-type" evidence="13">
    <location>
        <begin position="373"/>
        <end position="400"/>
    </location>
</feature>
<evidence type="ECO:0000256" key="5">
    <source>
        <dbReference type="ARBA" id="ARBA00022771"/>
    </source>
</evidence>
<evidence type="ECO:0000256" key="12">
    <source>
        <dbReference type="SAM" id="MobiDB-lite"/>
    </source>
</evidence>
<keyword evidence="7" id="KW-0805">Transcription regulation</keyword>
<feature type="domain" description="C2H2-type" evidence="13">
    <location>
        <begin position="293"/>
        <end position="315"/>
    </location>
</feature>
<dbReference type="AlphaFoldDB" id="A0AAE1CLB8"/>
<feature type="region of interest" description="Disordered" evidence="12">
    <location>
        <begin position="85"/>
        <end position="160"/>
    </location>
</feature>
<comment type="caution">
    <text evidence="14">The sequence shown here is derived from an EMBL/GenBank/DDBJ whole genome shotgun (WGS) entry which is preliminary data.</text>
</comment>
<dbReference type="InterPro" id="IPR036236">
    <property type="entry name" value="Znf_C2H2_sf"/>
</dbReference>
<feature type="domain" description="C2H2-type" evidence="13">
    <location>
        <begin position="265"/>
        <end position="292"/>
    </location>
</feature>
<feature type="domain" description="C2H2-type" evidence="13">
    <location>
        <begin position="457"/>
        <end position="484"/>
    </location>
</feature>
<protein>
    <recommendedName>
        <fullName evidence="13">C2H2-type domain-containing protein</fullName>
    </recommendedName>
</protein>
<gene>
    <name evidence="14" type="ORF">RRG08_067182</name>
</gene>
<dbReference type="PROSITE" id="PS50157">
    <property type="entry name" value="ZINC_FINGER_C2H2_2"/>
    <property type="match status" value="9"/>
</dbReference>
<evidence type="ECO:0000259" key="13">
    <source>
        <dbReference type="PROSITE" id="PS50157"/>
    </source>
</evidence>
<feature type="domain" description="C2H2-type" evidence="13">
    <location>
        <begin position="485"/>
        <end position="512"/>
    </location>
</feature>
<keyword evidence="9" id="KW-0804">Transcription</keyword>